<keyword evidence="7" id="KW-0256">Endoplasmic reticulum</keyword>
<dbReference type="GO" id="GO:0005789">
    <property type="term" value="C:endoplasmic reticulum membrane"/>
    <property type="evidence" value="ECO:0007669"/>
    <property type="project" value="UniProtKB-SubCell"/>
</dbReference>
<protein>
    <submittedName>
        <fullName evidence="16">Cytochrome P450 9e2-like</fullName>
    </submittedName>
</protein>
<accession>A0A6J2YIB5</accession>
<name>A0A6J2YIB5_SITOR</name>
<evidence type="ECO:0000256" key="6">
    <source>
        <dbReference type="ARBA" id="ARBA00022723"/>
    </source>
</evidence>
<sequence length="148" mass="17140">MDQCSQDPHREFTNAKITTQALVFFIAGFDTVSTALCFATYELAINPIIQSKLRHEINRVWTKTKGNITYYITIDRGQIIWIPVQSIHMNPDYYPDPEKLDPERFSDENKSKLFPYTYLPFSIGPGNCIGMRYVLLEIKILRTVIAPF</sequence>
<dbReference type="InterPro" id="IPR050476">
    <property type="entry name" value="Insect_CytP450_Detox"/>
</dbReference>
<keyword evidence="15" id="KW-1185">Reference proteome</keyword>
<keyword evidence="8" id="KW-0492">Microsome</keyword>
<dbReference type="InParanoid" id="A0A6J2YIB5"/>
<dbReference type="Gene3D" id="1.10.630.10">
    <property type="entry name" value="Cytochrome P450"/>
    <property type="match status" value="2"/>
</dbReference>
<evidence type="ECO:0000256" key="11">
    <source>
        <dbReference type="ARBA" id="ARBA00023033"/>
    </source>
</evidence>
<evidence type="ECO:0000256" key="14">
    <source>
        <dbReference type="SAM" id="Phobius"/>
    </source>
</evidence>
<keyword evidence="10 13" id="KW-0408">Iron</keyword>
<dbReference type="PRINTS" id="PR00385">
    <property type="entry name" value="P450"/>
</dbReference>
<evidence type="ECO:0000313" key="16">
    <source>
        <dbReference type="RefSeq" id="XP_030763147.1"/>
    </source>
</evidence>
<dbReference type="SUPFAM" id="SSF48264">
    <property type="entry name" value="Cytochrome P450"/>
    <property type="match status" value="1"/>
</dbReference>
<evidence type="ECO:0000256" key="12">
    <source>
        <dbReference type="ARBA" id="ARBA00023136"/>
    </source>
</evidence>
<dbReference type="GO" id="GO:0016705">
    <property type="term" value="F:oxidoreductase activity, acting on paired donors, with incorporation or reduction of molecular oxygen"/>
    <property type="evidence" value="ECO:0007669"/>
    <property type="project" value="InterPro"/>
</dbReference>
<keyword evidence="12 14" id="KW-0472">Membrane</keyword>
<evidence type="ECO:0000256" key="5">
    <source>
        <dbReference type="ARBA" id="ARBA00022617"/>
    </source>
</evidence>
<evidence type="ECO:0000256" key="2">
    <source>
        <dbReference type="ARBA" id="ARBA00004174"/>
    </source>
</evidence>
<keyword evidence="5 13" id="KW-0349">Heme</keyword>
<dbReference type="AlphaFoldDB" id="A0A6J2YIB5"/>
<dbReference type="OrthoDB" id="2789670at2759"/>
<comment type="subcellular location">
    <subcellularLocation>
        <location evidence="3">Endoplasmic reticulum membrane</location>
        <topology evidence="3">Peripheral membrane protein</topology>
    </subcellularLocation>
    <subcellularLocation>
        <location evidence="2">Microsome membrane</location>
        <topology evidence="2">Peripheral membrane protein</topology>
    </subcellularLocation>
</comment>
<evidence type="ECO:0000256" key="10">
    <source>
        <dbReference type="ARBA" id="ARBA00023004"/>
    </source>
</evidence>
<feature type="transmembrane region" description="Helical" evidence="14">
    <location>
        <begin position="21"/>
        <end position="41"/>
    </location>
</feature>
<dbReference type="GO" id="GO:0020037">
    <property type="term" value="F:heme binding"/>
    <property type="evidence" value="ECO:0007669"/>
    <property type="project" value="InterPro"/>
</dbReference>
<comment type="cofactor">
    <cofactor evidence="1 13">
        <name>heme</name>
        <dbReference type="ChEBI" id="CHEBI:30413"/>
    </cofactor>
</comment>
<dbReference type="Proteomes" id="UP000504635">
    <property type="component" value="Unplaced"/>
</dbReference>
<evidence type="ECO:0000256" key="13">
    <source>
        <dbReference type="PIRSR" id="PIRSR602401-1"/>
    </source>
</evidence>
<dbReference type="GeneID" id="115887790"/>
<comment type="similarity">
    <text evidence="4">Belongs to the cytochrome P450 family.</text>
</comment>
<organism evidence="15 16">
    <name type="scientific">Sitophilus oryzae</name>
    <name type="common">Rice weevil</name>
    <name type="synonym">Curculio oryzae</name>
    <dbReference type="NCBI Taxonomy" id="7048"/>
    <lineage>
        <taxon>Eukaryota</taxon>
        <taxon>Metazoa</taxon>
        <taxon>Ecdysozoa</taxon>
        <taxon>Arthropoda</taxon>
        <taxon>Hexapoda</taxon>
        <taxon>Insecta</taxon>
        <taxon>Pterygota</taxon>
        <taxon>Neoptera</taxon>
        <taxon>Endopterygota</taxon>
        <taxon>Coleoptera</taxon>
        <taxon>Polyphaga</taxon>
        <taxon>Cucujiformia</taxon>
        <taxon>Curculionidae</taxon>
        <taxon>Dryophthorinae</taxon>
        <taxon>Sitophilus</taxon>
    </lineage>
</organism>
<keyword evidence="11" id="KW-0503">Monooxygenase</keyword>
<keyword evidence="14" id="KW-0812">Transmembrane</keyword>
<gene>
    <name evidence="16" type="primary">LOC115887790</name>
</gene>
<evidence type="ECO:0000313" key="15">
    <source>
        <dbReference type="Proteomes" id="UP000504635"/>
    </source>
</evidence>
<evidence type="ECO:0000256" key="9">
    <source>
        <dbReference type="ARBA" id="ARBA00023002"/>
    </source>
</evidence>
<evidence type="ECO:0000256" key="4">
    <source>
        <dbReference type="ARBA" id="ARBA00010617"/>
    </source>
</evidence>
<reference evidence="16" key="1">
    <citation type="submission" date="2025-08" db="UniProtKB">
        <authorList>
            <consortium name="RefSeq"/>
        </authorList>
    </citation>
    <scope>IDENTIFICATION</scope>
    <source>
        <tissue evidence="16">Gonads</tissue>
    </source>
</reference>
<evidence type="ECO:0000256" key="1">
    <source>
        <dbReference type="ARBA" id="ARBA00001971"/>
    </source>
</evidence>
<keyword evidence="9" id="KW-0560">Oxidoreductase</keyword>
<dbReference type="InterPro" id="IPR002401">
    <property type="entry name" value="Cyt_P450_E_grp-I"/>
</dbReference>
<dbReference type="KEGG" id="soy:115887790"/>
<evidence type="ECO:0000256" key="3">
    <source>
        <dbReference type="ARBA" id="ARBA00004406"/>
    </source>
</evidence>
<dbReference type="Pfam" id="PF00067">
    <property type="entry name" value="p450"/>
    <property type="match status" value="2"/>
</dbReference>
<dbReference type="PANTHER" id="PTHR24292">
    <property type="entry name" value="CYTOCHROME P450"/>
    <property type="match status" value="1"/>
</dbReference>
<dbReference type="RefSeq" id="XP_030763147.1">
    <property type="nucleotide sequence ID" value="XM_030907287.1"/>
</dbReference>
<dbReference type="GO" id="GO:0004497">
    <property type="term" value="F:monooxygenase activity"/>
    <property type="evidence" value="ECO:0007669"/>
    <property type="project" value="UniProtKB-KW"/>
</dbReference>
<proteinExistence type="inferred from homology"/>
<dbReference type="InterPro" id="IPR001128">
    <property type="entry name" value="Cyt_P450"/>
</dbReference>
<dbReference type="GO" id="GO:0005506">
    <property type="term" value="F:iron ion binding"/>
    <property type="evidence" value="ECO:0007669"/>
    <property type="project" value="InterPro"/>
</dbReference>
<dbReference type="InterPro" id="IPR036396">
    <property type="entry name" value="Cyt_P450_sf"/>
</dbReference>
<evidence type="ECO:0000256" key="8">
    <source>
        <dbReference type="ARBA" id="ARBA00022848"/>
    </source>
</evidence>
<feature type="binding site" description="axial binding residue" evidence="13">
    <location>
        <position position="128"/>
    </location>
    <ligand>
        <name>heme</name>
        <dbReference type="ChEBI" id="CHEBI:30413"/>
    </ligand>
    <ligandPart>
        <name>Fe</name>
        <dbReference type="ChEBI" id="CHEBI:18248"/>
    </ligandPart>
</feature>
<keyword evidence="14" id="KW-1133">Transmembrane helix</keyword>
<dbReference type="PRINTS" id="PR00463">
    <property type="entry name" value="EP450I"/>
</dbReference>
<keyword evidence="6 13" id="KW-0479">Metal-binding</keyword>
<evidence type="ECO:0000256" key="7">
    <source>
        <dbReference type="ARBA" id="ARBA00022824"/>
    </source>
</evidence>
<dbReference type="PANTHER" id="PTHR24292:SF54">
    <property type="entry name" value="CYP9F3-RELATED"/>
    <property type="match status" value="1"/>
</dbReference>